<keyword evidence="6" id="KW-0509">mRNA transport</keyword>
<dbReference type="PANTHER" id="PTHR10662:SF22">
    <property type="entry name" value="NUCLEAR RNA EXPORT FACTOR 1"/>
    <property type="match status" value="1"/>
</dbReference>
<evidence type="ECO:0000256" key="3">
    <source>
        <dbReference type="ARBA" id="ARBA00022448"/>
    </source>
</evidence>
<protein>
    <recommendedName>
        <fullName evidence="12">Nuclear RNA export factor 1</fullName>
    </recommendedName>
</protein>
<evidence type="ECO:0008006" key="12">
    <source>
        <dbReference type="Google" id="ProtNLM"/>
    </source>
</evidence>
<evidence type="ECO:0000259" key="9">
    <source>
        <dbReference type="PROSITE" id="PS51281"/>
    </source>
</evidence>
<dbReference type="SUPFAM" id="SSF54427">
    <property type="entry name" value="NTF2-like"/>
    <property type="match status" value="1"/>
</dbReference>
<dbReference type="GO" id="GO:0016973">
    <property type="term" value="P:poly(A)+ mRNA export from nucleus"/>
    <property type="evidence" value="ECO:0007669"/>
    <property type="project" value="TreeGrafter"/>
</dbReference>
<keyword evidence="5" id="KW-0677">Repeat</keyword>
<dbReference type="SMART" id="SM00804">
    <property type="entry name" value="TAP_C"/>
    <property type="match status" value="1"/>
</dbReference>
<dbReference type="InterPro" id="IPR005637">
    <property type="entry name" value="TAP_C_dom"/>
</dbReference>
<dbReference type="CDD" id="cd14342">
    <property type="entry name" value="UBA_TAP-C"/>
    <property type="match status" value="1"/>
</dbReference>
<evidence type="ECO:0000256" key="4">
    <source>
        <dbReference type="ARBA" id="ARBA00022614"/>
    </source>
</evidence>
<comment type="subcellular location">
    <subcellularLocation>
        <location evidence="1">Nucleus</location>
    </subcellularLocation>
</comment>
<comment type="similarity">
    <text evidence="2">Belongs to the NXF family.</text>
</comment>
<keyword evidence="4" id="KW-0433">Leucine-rich repeat</keyword>
<dbReference type="EMBL" id="OC920185">
    <property type="protein sequence ID" value="CAD7652275.1"/>
    <property type="molecule type" value="Genomic_DNA"/>
</dbReference>
<dbReference type="PROSITE" id="PS50177">
    <property type="entry name" value="NTF2_DOMAIN"/>
    <property type="match status" value="1"/>
</dbReference>
<evidence type="ECO:0000256" key="2">
    <source>
        <dbReference type="ARBA" id="ARBA00009285"/>
    </source>
</evidence>
<dbReference type="Proteomes" id="UP000728032">
    <property type="component" value="Unassembled WGS sequence"/>
</dbReference>
<dbReference type="FunFam" id="3.10.450.50:FF:000004">
    <property type="entry name" value="Nuclear RNA export factor 1"/>
    <property type="match status" value="1"/>
</dbReference>
<dbReference type="InterPro" id="IPR018222">
    <property type="entry name" value="Nuclear_transport_factor_2_euk"/>
</dbReference>
<evidence type="ECO:0000313" key="11">
    <source>
        <dbReference type="Proteomes" id="UP000728032"/>
    </source>
</evidence>
<sequence>RFNHIRNCCVFSYIRTRFAKLLKLDSEDLPAAIGFDIQETSNLPQTKDGHLPNDIKDFIHGFFEAFYKIYDSDDRQGLLQAYHDQALFSLSISRQDNSSHRFAEKQIQESRNLLRVKDIAHRNKLLKSGKIQIVSALCDMPLTRHEADSFQIDVPFCNNAFVLVVVNGVYRELIKKAQPLRAFCRTFYIVPQGSGFVIVNDLLVLTNATVAQIQKYGKTVASVGASDKAMSDTIESTTKWKGGPGVGVSGGAHALTSPTINVNEDVIQRFMALTHMNRSFATQCLEENGFNIDKAFEVYMGLKAQNAIPSEAFVH</sequence>
<evidence type="ECO:0000256" key="6">
    <source>
        <dbReference type="ARBA" id="ARBA00022816"/>
    </source>
</evidence>
<name>A0A7R9M2D5_9ACAR</name>
<dbReference type="InterPro" id="IPR032710">
    <property type="entry name" value="NTF2-like_dom_sf"/>
</dbReference>
<organism evidence="10">
    <name type="scientific">Oppiella nova</name>
    <dbReference type="NCBI Taxonomy" id="334625"/>
    <lineage>
        <taxon>Eukaryota</taxon>
        <taxon>Metazoa</taxon>
        <taxon>Ecdysozoa</taxon>
        <taxon>Arthropoda</taxon>
        <taxon>Chelicerata</taxon>
        <taxon>Arachnida</taxon>
        <taxon>Acari</taxon>
        <taxon>Acariformes</taxon>
        <taxon>Sarcoptiformes</taxon>
        <taxon>Oribatida</taxon>
        <taxon>Brachypylina</taxon>
        <taxon>Oppioidea</taxon>
        <taxon>Oppiidae</taxon>
        <taxon>Oppiella</taxon>
    </lineage>
</organism>
<dbReference type="Pfam" id="PF03943">
    <property type="entry name" value="TAP_C"/>
    <property type="match status" value="1"/>
</dbReference>
<feature type="domain" description="TAP-C" evidence="9">
    <location>
        <begin position="261"/>
        <end position="315"/>
    </location>
</feature>
<reference evidence="10" key="1">
    <citation type="submission" date="2020-11" db="EMBL/GenBank/DDBJ databases">
        <authorList>
            <person name="Tran Van P."/>
        </authorList>
    </citation>
    <scope>NUCLEOTIDE SEQUENCE</scope>
</reference>
<dbReference type="InterPro" id="IPR002075">
    <property type="entry name" value="NTF2_dom"/>
</dbReference>
<keyword evidence="3" id="KW-0813">Transport</keyword>
<gene>
    <name evidence="10" type="ORF">ONB1V03_LOCUS8939</name>
</gene>
<dbReference type="PROSITE" id="PS51281">
    <property type="entry name" value="TAP_C"/>
    <property type="match status" value="1"/>
</dbReference>
<dbReference type="InterPro" id="IPR030217">
    <property type="entry name" value="NXF_fam"/>
</dbReference>
<dbReference type="InterPro" id="IPR009060">
    <property type="entry name" value="UBA-like_sf"/>
</dbReference>
<dbReference type="Gene3D" id="3.10.450.50">
    <property type="match status" value="1"/>
</dbReference>
<dbReference type="SUPFAM" id="SSF46934">
    <property type="entry name" value="UBA-like"/>
    <property type="match status" value="1"/>
</dbReference>
<keyword evidence="7" id="KW-0539">Nucleus</keyword>
<feature type="domain" description="NTF2" evidence="8">
    <location>
        <begin position="58"/>
        <end position="205"/>
    </location>
</feature>
<dbReference type="GO" id="GO:0003723">
    <property type="term" value="F:RNA binding"/>
    <property type="evidence" value="ECO:0007669"/>
    <property type="project" value="TreeGrafter"/>
</dbReference>
<dbReference type="PANTHER" id="PTHR10662">
    <property type="entry name" value="NUCLEAR RNA EXPORT FACTOR"/>
    <property type="match status" value="1"/>
</dbReference>
<evidence type="ECO:0000256" key="5">
    <source>
        <dbReference type="ARBA" id="ARBA00022737"/>
    </source>
</evidence>
<accession>A0A7R9M2D5</accession>
<feature type="non-terminal residue" evidence="10">
    <location>
        <position position="315"/>
    </location>
</feature>
<dbReference type="AlphaFoldDB" id="A0A7R9M2D5"/>
<dbReference type="Gene3D" id="1.10.8.10">
    <property type="entry name" value="DNA helicase RuvA subunit, C-terminal domain"/>
    <property type="match status" value="1"/>
</dbReference>
<evidence type="ECO:0000256" key="7">
    <source>
        <dbReference type="ARBA" id="ARBA00023242"/>
    </source>
</evidence>
<evidence type="ECO:0000313" key="10">
    <source>
        <dbReference type="EMBL" id="CAD7652275.1"/>
    </source>
</evidence>
<dbReference type="GO" id="GO:0005634">
    <property type="term" value="C:nucleus"/>
    <property type="evidence" value="ECO:0007669"/>
    <property type="project" value="UniProtKB-SubCell"/>
</dbReference>
<dbReference type="OrthoDB" id="25872at2759"/>
<evidence type="ECO:0000259" key="8">
    <source>
        <dbReference type="PROSITE" id="PS50177"/>
    </source>
</evidence>
<dbReference type="Pfam" id="PF22602">
    <property type="entry name" value="NXF_NTF2"/>
    <property type="match status" value="1"/>
</dbReference>
<proteinExistence type="inferred from homology"/>
<evidence type="ECO:0000256" key="1">
    <source>
        <dbReference type="ARBA" id="ARBA00004123"/>
    </source>
</evidence>
<dbReference type="EMBL" id="CAJPVJ010005360">
    <property type="protein sequence ID" value="CAG2169462.1"/>
    <property type="molecule type" value="Genomic_DNA"/>
</dbReference>
<keyword evidence="11" id="KW-1185">Reference proteome</keyword>